<reference evidence="3" key="1">
    <citation type="submission" date="2014-11" db="EMBL/GenBank/DDBJ databases">
        <authorList>
            <person name="Zhu J."/>
            <person name="Qi W."/>
            <person name="Song R."/>
        </authorList>
    </citation>
    <scope>NUCLEOTIDE SEQUENCE</scope>
</reference>
<evidence type="ECO:0000256" key="1">
    <source>
        <dbReference type="SAM" id="MobiDB-lite"/>
    </source>
</evidence>
<feature type="transmembrane region" description="Helical" evidence="2">
    <location>
        <begin position="6"/>
        <end position="24"/>
    </location>
</feature>
<feature type="transmembrane region" description="Helical" evidence="2">
    <location>
        <begin position="67"/>
        <end position="90"/>
    </location>
</feature>
<dbReference type="AlphaFoldDB" id="A0A1B1TBG4"/>
<feature type="transmembrane region" description="Helical" evidence="2">
    <location>
        <begin position="134"/>
        <end position="158"/>
    </location>
</feature>
<sequence length="265" mass="28973">MDEIANAVVFFWIPLSMIALGVWISLSSKDNLRTNIGRIIAVLGLILVCASPWTVPSSPSSSIGHLIGFILGPSILLLIGIYLLVFSGNVPVGKLPTSDRKLGMFCITFSTVWFCLMQWGDLTPIYDGGEVNRFWLIFFPTLVLMICCLSSVLSVSMMVIGEERQIESSIMRLISVMSMTLIICGLAIDGKNISSELFSTYFWLSVSDLFGILVGTSLSIFIFGFVIYLYERSIGEPNSVPAPTNDELSQASEKIANNIGGVESE</sequence>
<feature type="region of interest" description="Disordered" evidence="1">
    <location>
        <begin position="241"/>
        <end position="265"/>
    </location>
</feature>
<dbReference type="EMBL" id="KP211844">
    <property type="protein sequence ID" value="ANV79631.1"/>
    <property type="molecule type" value="Genomic_DNA"/>
</dbReference>
<evidence type="ECO:0000313" key="3">
    <source>
        <dbReference type="EMBL" id="ANV79631.1"/>
    </source>
</evidence>
<feature type="transmembrane region" description="Helical" evidence="2">
    <location>
        <begin position="36"/>
        <end position="55"/>
    </location>
</feature>
<keyword evidence="2" id="KW-0472">Membrane</keyword>
<protein>
    <submittedName>
        <fullName evidence="3">Uncharacterized protein</fullName>
    </submittedName>
</protein>
<feature type="transmembrane region" description="Helical" evidence="2">
    <location>
        <begin position="200"/>
        <end position="230"/>
    </location>
</feature>
<feature type="transmembrane region" description="Helical" evidence="2">
    <location>
        <begin position="170"/>
        <end position="188"/>
    </location>
</feature>
<name>A0A1B1TBG4_9ARCH</name>
<keyword evidence="2" id="KW-1133">Transmembrane helix</keyword>
<reference evidence="3" key="2">
    <citation type="journal article" date="2015" name="ISME J.">
        <title>A new class of marine Euryarchaeota group II from the Mediterranean deep chlorophyll maximum.</title>
        <authorList>
            <person name="Martin-Cuadrado A.B."/>
            <person name="Garcia-Heredia I."/>
            <person name="Molto A.G."/>
            <person name="Lopez-Ubeda R."/>
            <person name="Kimes N."/>
            <person name="Lopez-Garcia P."/>
            <person name="Moreira D."/>
            <person name="Rodriguez-Valera F."/>
        </authorList>
    </citation>
    <scope>NUCLEOTIDE SEQUENCE</scope>
</reference>
<feature type="transmembrane region" description="Helical" evidence="2">
    <location>
        <begin position="102"/>
        <end position="119"/>
    </location>
</feature>
<evidence type="ECO:0000256" key="2">
    <source>
        <dbReference type="SAM" id="Phobius"/>
    </source>
</evidence>
<keyword evidence="2" id="KW-0812">Transmembrane</keyword>
<organism evidence="3">
    <name type="scientific">uncultured Poseidoniia archaeon</name>
    <dbReference type="NCBI Taxonomy" id="1697135"/>
    <lineage>
        <taxon>Archaea</taxon>
        <taxon>Methanobacteriati</taxon>
        <taxon>Thermoplasmatota</taxon>
        <taxon>Candidatus Poseidoniia</taxon>
        <taxon>environmental samples</taxon>
    </lineage>
</organism>
<proteinExistence type="predicted"/>
<accession>A0A1B1TBG4</accession>